<comment type="caution">
    <text evidence="3">The sequence shown here is derived from an EMBL/GenBank/DDBJ whole genome shotgun (WGS) entry which is preliminary data.</text>
</comment>
<keyword evidence="2" id="KW-0472">Membrane</keyword>
<dbReference type="InterPro" id="IPR021517">
    <property type="entry name" value="DUF3180"/>
</dbReference>
<feature type="compositionally biased region" description="Polar residues" evidence="1">
    <location>
        <begin position="150"/>
        <end position="163"/>
    </location>
</feature>
<dbReference type="Pfam" id="PF11377">
    <property type="entry name" value="DUF3180"/>
    <property type="match status" value="1"/>
</dbReference>
<feature type="region of interest" description="Disordered" evidence="1">
    <location>
        <begin position="146"/>
        <end position="169"/>
    </location>
</feature>
<feature type="transmembrane region" description="Helical" evidence="2">
    <location>
        <begin position="36"/>
        <end position="59"/>
    </location>
</feature>
<keyword evidence="2" id="KW-0812">Transmembrane</keyword>
<evidence type="ECO:0000313" key="3">
    <source>
        <dbReference type="EMBL" id="RRC95796.1"/>
    </source>
</evidence>
<keyword evidence="4" id="KW-1185">Reference proteome</keyword>
<accession>A0A3P1SFM0</accession>
<name>A0A3P1SFM0_9ACTO</name>
<dbReference type="Proteomes" id="UP000280444">
    <property type="component" value="Unassembled WGS sequence"/>
</dbReference>
<evidence type="ECO:0000313" key="4">
    <source>
        <dbReference type="Proteomes" id="UP000280444"/>
    </source>
</evidence>
<dbReference type="EMBL" id="RQZF01000002">
    <property type="protein sequence ID" value="RRC95796.1"/>
    <property type="molecule type" value="Genomic_DNA"/>
</dbReference>
<evidence type="ECO:0000256" key="2">
    <source>
        <dbReference type="SAM" id="Phobius"/>
    </source>
</evidence>
<gene>
    <name evidence="3" type="ORF">EII11_02680</name>
</gene>
<feature type="transmembrane region" description="Helical" evidence="2">
    <location>
        <begin position="115"/>
        <end position="136"/>
    </location>
</feature>
<feature type="transmembrane region" description="Helical" evidence="2">
    <location>
        <begin position="80"/>
        <end position="103"/>
    </location>
</feature>
<evidence type="ECO:0000256" key="1">
    <source>
        <dbReference type="SAM" id="MobiDB-lite"/>
    </source>
</evidence>
<dbReference type="RefSeq" id="WP_124868389.1">
    <property type="nucleotide sequence ID" value="NZ_RQZF01000002.1"/>
</dbReference>
<organism evidence="3 4">
    <name type="scientific">Schaalia canis</name>
    <dbReference type="NCBI Taxonomy" id="100469"/>
    <lineage>
        <taxon>Bacteria</taxon>
        <taxon>Bacillati</taxon>
        <taxon>Actinomycetota</taxon>
        <taxon>Actinomycetes</taxon>
        <taxon>Actinomycetales</taxon>
        <taxon>Actinomycetaceae</taxon>
        <taxon>Schaalia</taxon>
    </lineage>
</organism>
<keyword evidence="2" id="KW-1133">Transmembrane helix</keyword>
<dbReference type="OrthoDB" id="3257239at2"/>
<protein>
    <submittedName>
        <fullName evidence="3">DUF3180 domain-containing protein</fullName>
    </submittedName>
</protein>
<proteinExistence type="predicted"/>
<reference evidence="3 4" key="1">
    <citation type="submission" date="2018-11" db="EMBL/GenBank/DDBJ databases">
        <title>Genomes From Bacteria Associated with the Canine Oral Cavity: a Test Case for Automated Genome-Based Taxonomic Assignment.</title>
        <authorList>
            <person name="Coil D.A."/>
            <person name="Jospin G."/>
            <person name="Darling A.E."/>
            <person name="Wallis C."/>
            <person name="Davis I.J."/>
            <person name="Harris S."/>
            <person name="Eisen J.A."/>
            <person name="Holcombe L.J."/>
            <person name="O'Flynn C."/>
        </authorList>
    </citation>
    <scope>NUCLEOTIDE SEQUENCE [LARGE SCALE GENOMIC DNA]</scope>
    <source>
        <strain evidence="3 4">OH770</strain>
    </source>
</reference>
<sequence>MKPLAVLPLVGFGLLGAALTAGVNFVLLTLGYSPFVVSPLGALASVLIAIILLIAGQGVRRLREGKPTRMTPLWAFRIALLARASAGVNIFLVGCWLGLSVSYLPWVEAVGVRQALLWALFAALCSMSWALSGIVVERWCQIDSDDSENNRGGSDSRSLTRHTPLTGGV</sequence>
<dbReference type="AlphaFoldDB" id="A0A3P1SFM0"/>